<reference evidence="3" key="1">
    <citation type="submission" date="2016-10" db="EMBL/GenBank/DDBJ databases">
        <authorList>
            <person name="Varghese N."/>
            <person name="Submissions S."/>
        </authorList>
    </citation>
    <scope>NUCLEOTIDE SEQUENCE [LARGE SCALE GENOMIC DNA]</scope>
    <source>
        <strain evidence="3">DSM 24213</strain>
    </source>
</reference>
<evidence type="ECO:0000256" key="1">
    <source>
        <dbReference type="SAM" id="SignalP"/>
    </source>
</evidence>
<dbReference type="EMBL" id="FOUI01000022">
    <property type="protein sequence ID" value="SFM87815.1"/>
    <property type="molecule type" value="Genomic_DNA"/>
</dbReference>
<evidence type="ECO:0000313" key="3">
    <source>
        <dbReference type="Proteomes" id="UP000243629"/>
    </source>
</evidence>
<gene>
    <name evidence="2" type="ORF">SAMN05216217_1224</name>
</gene>
<dbReference type="OrthoDB" id="935695at2"/>
<name>A0A1I4UFV9_9GAMM</name>
<keyword evidence="3" id="KW-1185">Reference proteome</keyword>
<accession>A0A1I4UFV9</accession>
<sequence>MRSIIWTLILLSLTSGTARAELPDWALQADELGFVTANAEFTLLHEMGHLLIHELQLPVLGREEDAADQLGLVGLFLLHDEHEREGFQQKLLDIADYWHLQSLHASQMDESIQARDSHSLDEQRFYNIACLAYGSAPEQMEWVLTVTGLPYERAFYCDQEYQQVVHAVNWLTRHFTATDHAAHHKISVHYGEPPVQLMDGHELRERIRQSGILESVAERASTRFALHRPVQLQLASCGAADAWYNHLHAELTLCYELIGHYRQLFGQLADLRQQRTARHP</sequence>
<keyword evidence="1" id="KW-0732">Signal</keyword>
<organism evidence="2 3">
    <name type="scientific">Halopseudomonas yangmingensis</name>
    <dbReference type="NCBI Taxonomy" id="1720063"/>
    <lineage>
        <taxon>Bacteria</taxon>
        <taxon>Pseudomonadati</taxon>
        <taxon>Pseudomonadota</taxon>
        <taxon>Gammaproteobacteria</taxon>
        <taxon>Pseudomonadales</taxon>
        <taxon>Pseudomonadaceae</taxon>
        <taxon>Halopseudomonas</taxon>
    </lineage>
</organism>
<dbReference type="Proteomes" id="UP000243629">
    <property type="component" value="Unassembled WGS sequence"/>
</dbReference>
<proteinExistence type="predicted"/>
<dbReference type="RefSeq" id="WP_093478812.1">
    <property type="nucleotide sequence ID" value="NZ_FOUI01000022.1"/>
</dbReference>
<dbReference type="InterPro" id="IPR025644">
    <property type="entry name" value="DUF4344"/>
</dbReference>
<dbReference type="Pfam" id="PF14247">
    <property type="entry name" value="DUF4344"/>
    <property type="match status" value="2"/>
</dbReference>
<evidence type="ECO:0000313" key="2">
    <source>
        <dbReference type="EMBL" id="SFM87815.1"/>
    </source>
</evidence>
<feature type="chain" id="PRO_5017484978" evidence="1">
    <location>
        <begin position="21"/>
        <end position="280"/>
    </location>
</feature>
<dbReference type="AlphaFoldDB" id="A0A1I4UFV9"/>
<protein>
    <submittedName>
        <fullName evidence="2">Metallopeptidase</fullName>
    </submittedName>
</protein>
<feature type="signal peptide" evidence="1">
    <location>
        <begin position="1"/>
        <end position="20"/>
    </location>
</feature>